<keyword evidence="3" id="KW-1185">Reference proteome</keyword>
<evidence type="ECO:0000256" key="1">
    <source>
        <dbReference type="SAM" id="MobiDB-lite"/>
    </source>
</evidence>
<organism evidence="2 3">
    <name type="scientific">Clostridium malenominatum</name>
    <dbReference type="NCBI Taxonomy" id="1539"/>
    <lineage>
        <taxon>Bacteria</taxon>
        <taxon>Bacillati</taxon>
        <taxon>Bacillota</taxon>
        <taxon>Clostridia</taxon>
        <taxon>Eubacteriales</taxon>
        <taxon>Clostridiaceae</taxon>
        <taxon>Clostridium</taxon>
    </lineage>
</organism>
<accession>A0ABN1J3F3</accession>
<dbReference type="RefSeq" id="WP_343770229.1">
    <property type="nucleotide sequence ID" value="NZ_BAAACF010000003.1"/>
</dbReference>
<name>A0ABN1J3F3_9CLOT</name>
<evidence type="ECO:0008006" key="4">
    <source>
        <dbReference type="Google" id="ProtNLM"/>
    </source>
</evidence>
<feature type="compositionally biased region" description="Polar residues" evidence="1">
    <location>
        <begin position="8"/>
        <end position="47"/>
    </location>
</feature>
<sequence length="47" mass="5158">MSKKKTMKSINQAMAASSNDSRNATNGYMENGNSSKDFAQQGTRNKK</sequence>
<evidence type="ECO:0000313" key="3">
    <source>
        <dbReference type="Proteomes" id="UP001500339"/>
    </source>
</evidence>
<protein>
    <recommendedName>
        <fullName evidence="4">Small, acid-soluble spore protein gamma-type</fullName>
    </recommendedName>
</protein>
<comment type="caution">
    <text evidence="2">The sequence shown here is derived from an EMBL/GenBank/DDBJ whole genome shotgun (WGS) entry which is preliminary data.</text>
</comment>
<gene>
    <name evidence="2" type="ORF">GCM10008905_25420</name>
</gene>
<dbReference type="EMBL" id="BAAACF010000003">
    <property type="protein sequence ID" value="GAA0727616.1"/>
    <property type="molecule type" value="Genomic_DNA"/>
</dbReference>
<proteinExistence type="predicted"/>
<dbReference type="Proteomes" id="UP001500339">
    <property type="component" value="Unassembled WGS sequence"/>
</dbReference>
<evidence type="ECO:0000313" key="2">
    <source>
        <dbReference type="EMBL" id="GAA0727616.1"/>
    </source>
</evidence>
<reference evidence="2 3" key="1">
    <citation type="journal article" date="2019" name="Int. J. Syst. Evol. Microbiol.">
        <title>The Global Catalogue of Microorganisms (GCM) 10K type strain sequencing project: providing services to taxonomists for standard genome sequencing and annotation.</title>
        <authorList>
            <consortium name="The Broad Institute Genomics Platform"/>
            <consortium name="The Broad Institute Genome Sequencing Center for Infectious Disease"/>
            <person name="Wu L."/>
            <person name="Ma J."/>
        </authorList>
    </citation>
    <scope>NUCLEOTIDE SEQUENCE [LARGE SCALE GENOMIC DNA]</scope>
    <source>
        <strain evidence="2 3">JCM 1405</strain>
    </source>
</reference>
<feature type="region of interest" description="Disordered" evidence="1">
    <location>
        <begin position="1"/>
        <end position="47"/>
    </location>
</feature>